<evidence type="ECO:0000256" key="1">
    <source>
        <dbReference type="SAM" id="Phobius"/>
    </source>
</evidence>
<keyword evidence="3" id="KW-1185">Reference proteome</keyword>
<name>A0A4V2FT09_9BACT</name>
<reference evidence="2 3" key="1">
    <citation type="submission" date="2019-02" db="EMBL/GenBank/DDBJ databases">
        <title>Genomic Encyclopedia of Type Strains, Phase IV (KMG-IV): sequencing the most valuable type-strain genomes for metagenomic binning, comparative biology and taxonomic classification.</title>
        <authorList>
            <person name="Goeker M."/>
        </authorList>
    </citation>
    <scope>NUCLEOTIDE SEQUENCE [LARGE SCALE GENOMIC DNA]</scope>
    <source>
        <strain evidence="2 3">DSM 28825</strain>
    </source>
</reference>
<keyword evidence="1" id="KW-1133">Transmembrane helix</keyword>
<dbReference type="OrthoDB" id="966098at2"/>
<protein>
    <submittedName>
        <fullName evidence="2">Uncharacterized protein</fullName>
    </submittedName>
</protein>
<evidence type="ECO:0000313" key="2">
    <source>
        <dbReference type="EMBL" id="RZT96315.1"/>
    </source>
</evidence>
<proteinExistence type="predicted"/>
<sequence>MKDKIGFNVIFALMAFTLGLALIREFDFENFVFRKQVLGFLYLTVFIISTFLTFKKKRKKLKNKNCH</sequence>
<keyword evidence="1" id="KW-0472">Membrane</keyword>
<feature type="transmembrane region" description="Helical" evidence="1">
    <location>
        <begin position="36"/>
        <end position="54"/>
    </location>
</feature>
<accession>A0A4V2FT09</accession>
<keyword evidence="1" id="KW-0812">Transmembrane</keyword>
<feature type="transmembrane region" description="Helical" evidence="1">
    <location>
        <begin position="7"/>
        <end position="24"/>
    </location>
</feature>
<comment type="caution">
    <text evidence="2">The sequence shown here is derived from an EMBL/GenBank/DDBJ whole genome shotgun (WGS) entry which is preliminary data.</text>
</comment>
<organism evidence="2 3">
    <name type="scientific">Ancylomarina subtilis</name>
    <dbReference type="NCBI Taxonomy" id="1639035"/>
    <lineage>
        <taxon>Bacteria</taxon>
        <taxon>Pseudomonadati</taxon>
        <taxon>Bacteroidota</taxon>
        <taxon>Bacteroidia</taxon>
        <taxon>Marinilabiliales</taxon>
        <taxon>Marinifilaceae</taxon>
        <taxon>Ancylomarina</taxon>
    </lineage>
</organism>
<dbReference type="RefSeq" id="WP_130306207.1">
    <property type="nucleotide sequence ID" value="NZ_SHKN01000001.1"/>
</dbReference>
<dbReference type="AlphaFoldDB" id="A0A4V2FT09"/>
<evidence type="ECO:0000313" key="3">
    <source>
        <dbReference type="Proteomes" id="UP000293562"/>
    </source>
</evidence>
<gene>
    <name evidence="2" type="ORF">EV201_0953</name>
</gene>
<dbReference type="Proteomes" id="UP000293562">
    <property type="component" value="Unassembled WGS sequence"/>
</dbReference>
<dbReference type="EMBL" id="SHKN01000001">
    <property type="protein sequence ID" value="RZT96315.1"/>
    <property type="molecule type" value="Genomic_DNA"/>
</dbReference>